<evidence type="ECO:0000256" key="1">
    <source>
        <dbReference type="SAM" id="Phobius"/>
    </source>
</evidence>
<accession>A0AAD7H688</accession>
<keyword evidence="1" id="KW-0472">Membrane</keyword>
<comment type="caution">
    <text evidence="2">The sequence shown here is derived from an EMBL/GenBank/DDBJ whole genome shotgun (WGS) entry which is preliminary data.</text>
</comment>
<dbReference type="Proteomes" id="UP001215280">
    <property type="component" value="Unassembled WGS sequence"/>
</dbReference>
<proteinExistence type="predicted"/>
<organism evidence="2 3">
    <name type="scientific">Mycena maculata</name>
    <dbReference type="NCBI Taxonomy" id="230809"/>
    <lineage>
        <taxon>Eukaryota</taxon>
        <taxon>Fungi</taxon>
        <taxon>Dikarya</taxon>
        <taxon>Basidiomycota</taxon>
        <taxon>Agaricomycotina</taxon>
        <taxon>Agaricomycetes</taxon>
        <taxon>Agaricomycetidae</taxon>
        <taxon>Agaricales</taxon>
        <taxon>Marasmiineae</taxon>
        <taxon>Mycenaceae</taxon>
        <taxon>Mycena</taxon>
    </lineage>
</organism>
<name>A0AAD7H688_9AGAR</name>
<keyword evidence="1" id="KW-0812">Transmembrane</keyword>
<feature type="transmembrane region" description="Helical" evidence="1">
    <location>
        <begin position="9"/>
        <end position="31"/>
    </location>
</feature>
<protein>
    <submittedName>
        <fullName evidence="2">Uncharacterized protein</fullName>
    </submittedName>
</protein>
<evidence type="ECO:0000313" key="2">
    <source>
        <dbReference type="EMBL" id="KAJ7712909.1"/>
    </source>
</evidence>
<dbReference type="AlphaFoldDB" id="A0AAD7H688"/>
<reference evidence="2" key="1">
    <citation type="submission" date="2023-03" db="EMBL/GenBank/DDBJ databases">
        <title>Massive genome expansion in bonnet fungi (Mycena s.s.) driven by repeated elements and novel gene families across ecological guilds.</title>
        <authorList>
            <consortium name="Lawrence Berkeley National Laboratory"/>
            <person name="Harder C.B."/>
            <person name="Miyauchi S."/>
            <person name="Viragh M."/>
            <person name="Kuo A."/>
            <person name="Thoen E."/>
            <person name="Andreopoulos B."/>
            <person name="Lu D."/>
            <person name="Skrede I."/>
            <person name="Drula E."/>
            <person name="Henrissat B."/>
            <person name="Morin E."/>
            <person name="Kohler A."/>
            <person name="Barry K."/>
            <person name="LaButti K."/>
            <person name="Morin E."/>
            <person name="Salamov A."/>
            <person name="Lipzen A."/>
            <person name="Mereny Z."/>
            <person name="Hegedus B."/>
            <person name="Baldrian P."/>
            <person name="Stursova M."/>
            <person name="Weitz H."/>
            <person name="Taylor A."/>
            <person name="Grigoriev I.V."/>
            <person name="Nagy L.G."/>
            <person name="Martin F."/>
            <person name="Kauserud H."/>
        </authorList>
    </citation>
    <scope>NUCLEOTIDE SEQUENCE</scope>
    <source>
        <strain evidence="2">CBHHK188m</strain>
    </source>
</reference>
<gene>
    <name evidence="2" type="ORF">DFH07DRAFT_400966</name>
</gene>
<keyword evidence="3" id="KW-1185">Reference proteome</keyword>
<keyword evidence="1" id="KW-1133">Transmembrane helix</keyword>
<sequence>MGCRAGSYLIYGFLSTLIWMMLVGSSVLAHYSTFTTTFNYPYQGYSLDRNSFDHSAACAGLENVWQP</sequence>
<evidence type="ECO:0000313" key="3">
    <source>
        <dbReference type="Proteomes" id="UP001215280"/>
    </source>
</evidence>
<dbReference type="EMBL" id="JARJLG010000414">
    <property type="protein sequence ID" value="KAJ7712909.1"/>
    <property type="molecule type" value="Genomic_DNA"/>
</dbReference>